<dbReference type="AlphaFoldDB" id="A0AAU9IWW5"/>
<sequence length="68" mass="7959">MCTIISFKLLNPRIGARVHPDIINKARKVQSHLLLKQIKTIHAKRVMNPDKIDKKQFKNIPIFQNLFP</sequence>
<evidence type="ECO:0000313" key="1">
    <source>
        <dbReference type="EMBL" id="CAG9317564.1"/>
    </source>
</evidence>
<proteinExistence type="predicted"/>
<comment type="caution">
    <text evidence="1">The sequence shown here is derived from an EMBL/GenBank/DDBJ whole genome shotgun (WGS) entry which is preliminary data.</text>
</comment>
<name>A0AAU9IWW5_9CILI</name>
<dbReference type="EMBL" id="CAJZBQ010000018">
    <property type="protein sequence ID" value="CAG9317564.1"/>
    <property type="molecule type" value="Genomic_DNA"/>
</dbReference>
<evidence type="ECO:0000313" key="2">
    <source>
        <dbReference type="Proteomes" id="UP001162131"/>
    </source>
</evidence>
<organism evidence="1 2">
    <name type="scientific">Blepharisma stoltei</name>
    <dbReference type="NCBI Taxonomy" id="1481888"/>
    <lineage>
        <taxon>Eukaryota</taxon>
        <taxon>Sar</taxon>
        <taxon>Alveolata</taxon>
        <taxon>Ciliophora</taxon>
        <taxon>Postciliodesmatophora</taxon>
        <taxon>Heterotrichea</taxon>
        <taxon>Heterotrichida</taxon>
        <taxon>Blepharismidae</taxon>
        <taxon>Blepharisma</taxon>
    </lineage>
</organism>
<dbReference type="Proteomes" id="UP001162131">
    <property type="component" value="Unassembled WGS sequence"/>
</dbReference>
<accession>A0AAU9IWW5</accession>
<protein>
    <submittedName>
        <fullName evidence="1">Uncharacterized protein</fullName>
    </submittedName>
</protein>
<gene>
    <name evidence="1" type="ORF">BSTOLATCC_MIC19126</name>
</gene>
<reference evidence="1" key="1">
    <citation type="submission" date="2021-09" db="EMBL/GenBank/DDBJ databases">
        <authorList>
            <consortium name="AG Swart"/>
            <person name="Singh M."/>
            <person name="Singh A."/>
            <person name="Seah K."/>
            <person name="Emmerich C."/>
        </authorList>
    </citation>
    <scope>NUCLEOTIDE SEQUENCE</scope>
    <source>
        <strain evidence="1">ATCC30299</strain>
    </source>
</reference>
<keyword evidence="2" id="KW-1185">Reference proteome</keyword>